<evidence type="ECO:0000259" key="2">
    <source>
        <dbReference type="PROSITE" id="PS50238"/>
    </source>
</evidence>
<dbReference type="Pfam" id="PF00620">
    <property type="entry name" value="RhoGAP"/>
    <property type="match status" value="1"/>
</dbReference>
<sequence>CFKLLNLLQWFARISQSLNCIKMKLTTCCTDTQMFNKQIELKFEMLLEECNSEKLILIGTPLENLPLNCDGLPFIVQKIYDYIVDYGIYEECLFDKAYSNNIQKANIINAYELVSGPDINCRTIMDVDAVDVATVLVMWLYFLPKPLISPKLYSMICDLNINKKYREIINSMDNISILTLQRIMDIVDSYGRQHKSYKEKLVYLFTLLLTKHVVNPSQNNALQFMDNLKNVLIEAEIENRMFHNKACLVIKENLSRDANVYNKNNLCNKKTLFCRLLSDDGMQLNNGSTEINDSMICNALKKSSSCNLESLSTKENDPYNSVANSLLLDKDNSKVESCTQLSDGQDSLVCEVDELSYSPQIDEMRSIERTMQTHSRSVMKRIKKKPIRSHVERILRSGFLSNEDSLLLKNTLELMKILSKIKNVQNQINVQKREWEDEFGCANKNDKHFLNNRLELLINQKNHYLTKTGLSYGRSYNRTVLNLKNARKEAFKLHEDEKMNKISHNENSEKLISDIYNIQVVLDYLENNCGGKELPWRSSKGCPGYRRKIKKQLNCVTVVSDLQTISEHEVMETIPQPLFIHTEHSDLL</sequence>
<feature type="domain" description="Rho-GAP" evidence="2">
    <location>
        <begin position="60"/>
        <end position="273"/>
    </location>
</feature>
<feature type="chain" id="PRO_5034294489" evidence="1">
    <location>
        <begin position="18"/>
        <end position="588"/>
    </location>
</feature>
<reference evidence="4" key="1">
    <citation type="submission" date="2025-08" db="UniProtKB">
        <authorList>
            <consortium name="RefSeq"/>
        </authorList>
    </citation>
    <scope>IDENTIFICATION</scope>
    <source>
        <tissue evidence="4">Whole body</tissue>
    </source>
</reference>
<dbReference type="PROSITE" id="PS50238">
    <property type="entry name" value="RHOGAP"/>
    <property type="match status" value="1"/>
</dbReference>
<dbReference type="GeneID" id="112682182"/>
<dbReference type="AlphaFoldDB" id="A0A8B8FD11"/>
<dbReference type="InterPro" id="IPR000198">
    <property type="entry name" value="RhoGAP_dom"/>
</dbReference>
<dbReference type="Proteomes" id="UP000694846">
    <property type="component" value="Unplaced"/>
</dbReference>
<keyword evidence="3" id="KW-1185">Reference proteome</keyword>
<dbReference type="Gene3D" id="1.10.555.10">
    <property type="entry name" value="Rho GTPase activation protein"/>
    <property type="match status" value="1"/>
</dbReference>
<name>A0A8B8FD11_9HEMI</name>
<dbReference type="SUPFAM" id="SSF48350">
    <property type="entry name" value="GTPase activation domain, GAP"/>
    <property type="match status" value="1"/>
</dbReference>
<dbReference type="OrthoDB" id="6592501at2759"/>
<proteinExistence type="predicted"/>
<gene>
    <name evidence="4" type="primary">LOC112682182</name>
</gene>
<accession>A0A8B8FD11</accession>
<dbReference type="GO" id="GO:0007165">
    <property type="term" value="P:signal transduction"/>
    <property type="evidence" value="ECO:0007669"/>
    <property type="project" value="InterPro"/>
</dbReference>
<feature type="non-terminal residue" evidence="4">
    <location>
        <position position="1"/>
    </location>
</feature>
<dbReference type="InterPro" id="IPR008936">
    <property type="entry name" value="Rho_GTPase_activation_prot"/>
</dbReference>
<organism evidence="3 4">
    <name type="scientific">Sipha flava</name>
    <name type="common">yellow sugarcane aphid</name>
    <dbReference type="NCBI Taxonomy" id="143950"/>
    <lineage>
        <taxon>Eukaryota</taxon>
        <taxon>Metazoa</taxon>
        <taxon>Ecdysozoa</taxon>
        <taxon>Arthropoda</taxon>
        <taxon>Hexapoda</taxon>
        <taxon>Insecta</taxon>
        <taxon>Pterygota</taxon>
        <taxon>Neoptera</taxon>
        <taxon>Paraneoptera</taxon>
        <taxon>Hemiptera</taxon>
        <taxon>Sternorrhyncha</taxon>
        <taxon>Aphidomorpha</taxon>
        <taxon>Aphidoidea</taxon>
        <taxon>Aphididae</taxon>
        <taxon>Sipha</taxon>
    </lineage>
</organism>
<protein>
    <submittedName>
        <fullName evidence="4">Uncharacterized protein LOC112682182</fullName>
    </submittedName>
</protein>
<evidence type="ECO:0000313" key="3">
    <source>
        <dbReference type="Proteomes" id="UP000694846"/>
    </source>
</evidence>
<evidence type="ECO:0000313" key="4">
    <source>
        <dbReference type="RefSeq" id="XP_025408491.1"/>
    </source>
</evidence>
<evidence type="ECO:0000256" key="1">
    <source>
        <dbReference type="SAM" id="SignalP"/>
    </source>
</evidence>
<dbReference type="RefSeq" id="XP_025408491.1">
    <property type="nucleotide sequence ID" value="XM_025552706.1"/>
</dbReference>
<feature type="signal peptide" evidence="1">
    <location>
        <begin position="1"/>
        <end position="17"/>
    </location>
</feature>
<keyword evidence="1" id="KW-0732">Signal</keyword>